<dbReference type="SUPFAM" id="SSF46785">
    <property type="entry name" value="Winged helix' DNA-binding domain"/>
    <property type="match status" value="1"/>
</dbReference>
<dbReference type="CDD" id="cd07377">
    <property type="entry name" value="WHTH_GntR"/>
    <property type="match status" value="1"/>
</dbReference>
<dbReference type="InterPro" id="IPR008920">
    <property type="entry name" value="TF_FadR/GntR_C"/>
</dbReference>
<proteinExistence type="predicted"/>
<gene>
    <name evidence="5" type="ORF">GCM10023215_62400</name>
</gene>
<dbReference type="EMBL" id="BAABIC010000032">
    <property type="protein sequence ID" value="GAA4711561.1"/>
    <property type="molecule type" value="Genomic_DNA"/>
</dbReference>
<dbReference type="SMART" id="SM00345">
    <property type="entry name" value="HTH_GNTR"/>
    <property type="match status" value="1"/>
</dbReference>
<evidence type="ECO:0000313" key="5">
    <source>
        <dbReference type="EMBL" id="GAA4711561.1"/>
    </source>
</evidence>
<dbReference type="InterPro" id="IPR036388">
    <property type="entry name" value="WH-like_DNA-bd_sf"/>
</dbReference>
<dbReference type="Pfam" id="PF07729">
    <property type="entry name" value="FCD"/>
    <property type="match status" value="1"/>
</dbReference>
<feature type="domain" description="HTH gntR-type" evidence="4">
    <location>
        <begin position="31"/>
        <end position="98"/>
    </location>
</feature>
<organism evidence="5 6">
    <name type="scientific">Pseudonocardia yuanmonensis</name>
    <dbReference type="NCBI Taxonomy" id="1095914"/>
    <lineage>
        <taxon>Bacteria</taxon>
        <taxon>Bacillati</taxon>
        <taxon>Actinomycetota</taxon>
        <taxon>Actinomycetes</taxon>
        <taxon>Pseudonocardiales</taxon>
        <taxon>Pseudonocardiaceae</taxon>
        <taxon>Pseudonocardia</taxon>
    </lineage>
</organism>
<keyword evidence="6" id="KW-1185">Reference proteome</keyword>
<dbReference type="PANTHER" id="PTHR43537">
    <property type="entry name" value="TRANSCRIPTIONAL REGULATOR, GNTR FAMILY"/>
    <property type="match status" value="1"/>
</dbReference>
<keyword evidence="1" id="KW-0805">Transcription regulation</keyword>
<evidence type="ECO:0000256" key="2">
    <source>
        <dbReference type="ARBA" id="ARBA00023125"/>
    </source>
</evidence>
<dbReference type="Proteomes" id="UP001500325">
    <property type="component" value="Unassembled WGS sequence"/>
</dbReference>
<sequence>MVTYALDVTIADPAGAALASLAGARALVARAPAAERVADAVRNEVVEGRLRPGGRLPEQALSHALGVSRNTVREALSQLVAERVLVREPNRGVFVAVPDADAVRDVYRARLLIEPAAVREGERADDPEAVGRLRAAVQEGRAAAARADWPGVAGANQHFHRALVGLAGSERLDQQMALLLAEMRLVFHRMSGVREFHEPYLDGNDAITRLVEAGERERAAREVASYLRTAEAQILAAFADL</sequence>
<dbReference type="SUPFAM" id="SSF48008">
    <property type="entry name" value="GntR ligand-binding domain-like"/>
    <property type="match status" value="1"/>
</dbReference>
<dbReference type="Gene3D" id="1.20.120.530">
    <property type="entry name" value="GntR ligand-binding domain-like"/>
    <property type="match status" value="1"/>
</dbReference>
<dbReference type="PANTHER" id="PTHR43537:SF45">
    <property type="entry name" value="GNTR FAMILY REGULATORY PROTEIN"/>
    <property type="match status" value="1"/>
</dbReference>
<dbReference type="InterPro" id="IPR036390">
    <property type="entry name" value="WH_DNA-bd_sf"/>
</dbReference>
<evidence type="ECO:0000256" key="1">
    <source>
        <dbReference type="ARBA" id="ARBA00023015"/>
    </source>
</evidence>
<accession>A0ABP8XRQ4</accession>
<dbReference type="InterPro" id="IPR000524">
    <property type="entry name" value="Tscrpt_reg_HTH_GntR"/>
</dbReference>
<reference evidence="6" key="1">
    <citation type="journal article" date="2019" name="Int. J. Syst. Evol. Microbiol.">
        <title>The Global Catalogue of Microorganisms (GCM) 10K type strain sequencing project: providing services to taxonomists for standard genome sequencing and annotation.</title>
        <authorList>
            <consortium name="The Broad Institute Genomics Platform"/>
            <consortium name="The Broad Institute Genome Sequencing Center for Infectious Disease"/>
            <person name="Wu L."/>
            <person name="Ma J."/>
        </authorList>
    </citation>
    <scope>NUCLEOTIDE SEQUENCE [LARGE SCALE GENOMIC DNA]</scope>
    <source>
        <strain evidence="6">JCM 18055</strain>
    </source>
</reference>
<evidence type="ECO:0000259" key="4">
    <source>
        <dbReference type="PROSITE" id="PS50949"/>
    </source>
</evidence>
<keyword evidence="2" id="KW-0238">DNA-binding</keyword>
<dbReference type="SMART" id="SM00895">
    <property type="entry name" value="FCD"/>
    <property type="match status" value="1"/>
</dbReference>
<name>A0ABP8XRQ4_9PSEU</name>
<protein>
    <submittedName>
        <fullName evidence="5">GntR family transcriptional regulator</fullName>
    </submittedName>
</protein>
<dbReference type="Gene3D" id="1.10.10.10">
    <property type="entry name" value="Winged helix-like DNA-binding domain superfamily/Winged helix DNA-binding domain"/>
    <property type="match status" value="1"/>
</dbReference>
<keyword evidence="3" id="KW-0804">Transcription</keyword>
<dbReference type="InterPro" id="IPR011711">
    <property type="entry name" value="GntR_C"/>
</dbReference>
<dbReference type="Pfam" id="PF00392">
    <property type="entry name" value="GntR"/>
    <property type="match status" value="1"/>
</dbReference>
<dbReference type="PROSITE" id="PS50949">
    <property type="entry name" value="HTH_GNTR"/>
    <property type="match status" value="1"/>
</dbReference>
<evidence type="ECO:0000256" key="3">
    <source>
        <dbReference type="ARBA" id="ARBA00023163"/>
    </source>
</evidence>
<comment type="caution">
    <text evidence="5">The sequence shown here is derived from an EMBL/GenBank/DDBJ whole genome shotgun (WGS) entry which is preliminary data.</text>
</comment>
<evidence type="ECO:0000313" key="6">
    <source>
        <dbReference type="Proteomes" id="UP001500325"/>
    </source>
</evidence>